<accession>A0A1G9E231</accession>
<evidence type="ECO:0000259" key="1">
    <source>
        <dbReference type="Pfam" id="PF01927"/>
    </source>
</evidence>
<dbReference type="PANTHER" id="PTHR39081:SF1">
    <property type="entry name" value="MUT7-C RNASE DOMAIN-CONTAINING PROTEIN"/>
    <property type="match status" value="1"/>
</dbReference>
<dbReference type="Pfam" id="PF14451">
    <property type="entry name" value="Ub-Mut7C"/>
    <property type="match status" value="1"/>
</dbReference>
<dbReference type="Pfam" id="PF01927">
    <property type="entry name" value="Mut7-C"/>
    <property type="match status" value="1"/>
</dbReference>
<feature type="domain" description="Mut7-C RNAse" evidence="1">
    <location>
        <begin position="91"/>
        <end position="234"/>
    </location>
</feature>
<dbReference type="STRING" id="658219.SAMN05216212_2989"/>
<dbReference type="PANTHER" id="PTHR39081">
    <property type="entry name" value="MUT7-C DOMAIN-CONTAINING PROTEIN"/>
    <property type="match status" value="1"/>
</dbReference>
<protein>
    <recommendedName>
        <fullName evidence="5">Twitching motility protein PilT</fullName>
    </recommendedName>
</protein>
<dbReference type="EMBL" id="FNFH01000007">
    <property type="protein sequence ID" value="SDK70195.1"/>
    <property type="molecule type" value="Genomic_DNA"/>
</dbReference>
<evidence type="ECO:0000259" key="2">
    <source>
        <dbReference type="Pfam" id="PF14451"/>
    </source>
</evidence>
<feature type="domain" description="Ubiquitin Mut7-C" evidence="2">
    <location>
        <begin position="1"/>
        <end position="76"/>
    </location>
</feature>
<gene>
    <name evidence="3" type="ORF">SAMN05216212_2989</name>
</gene>
<organism evidence="3 4">
    <name type="scientific">Microbulbifer yueqingensis</name>
    <dbReference type="NCBI Taxonomy" id="658219"/>
    <lineage>
        <taxon>Bacteria</taxon>
        <taxon>Pseudomonadati</taxon>
        <taxon>Pseudomonadota</taxon>
        <taxon>Gammaproteobacteria</taxon>
        <taxon>Cellvibrionales</taxon>
        <taxon>Microbulbiferaceae</taxon>
        <taxon>Microbulbifer</taxon>
    </lineage>
</organism>
<evidence type="ECO:0008006" key="5">
    <source>
        <dbReference type="Google" id="ProtNLM"/>
    </source>
</evidence>
<dbReference type="SUPFAM" id="SSF54285">
    <property type="entry name" value="MoaD/ThiS"/>
    <property type="match status" value="1"/>
</dbReference>
<keyword evidence="4" id="KW-1185">Reference proteome</keyword>
<dbReference type="AlphaFoldDB" id="A0A1G9E231"/>
<dbReference type="Proteomes" id="UP000199305">
    <property type="component" value="Unassembled WGS sequence"/>
</dbReference>
<proteinExistence type="predicted"/>
<dbReference type="InterPro" id="IPR027798">
    <property type="entry name" value="Ub_Mut7C"/>
</dbReference>
<dbReference type="InterPro" id="IPR002782">
    <property type="entry name" value="Mut7-C_RNAse_dom"/>
</dbReference>
<name>A0A1G9E231_9GAMM</name>
<dbReference type="RefSeq" id="WP_091516135.1">
    <property type="nucleotide sequence ID" value="NZ_FNFH01000007.1"/>
</dbReference>
<evidence type="ECO:0000313" key="3">
    <source>
        <dbReference type="EMBL" id="SDK70195.1"/>
    </source>
</evidence>
<reference evidence="4" key="1">
    <citation type="submission" date="2016-10" db="EMBL/GenBank/DDBJ databases">
        <authorList>
            <person name="Varghese N."/>
            <person name="Submissions S."/>
        </authorList>
    </citation>
    <scope>NUCLEOTIDE SEQUENCE [LARGE SCALE GENOMIC DNA]</scope>
    <source>
        <strain evidence="4">CGMCC 1.10658</strain>
    </source>
</reference>
<dbReference type="InterPro" id="IPR016155">
    <property type="entry name" value="Mopterin_synth/thiamin_S_b"/>
</dbReference>
<dbReference type="OrthoDB" id="9797655at2"/>
<sequence>MPSAQIHFHGNLSDFLTARRRCRGSTVHWSDRRSVKDAIESLGVPHVEVDSIMVGGTAVDFSYRLQDGDRVEVYPAPGPGRRLSPEAQAEPRFVLDCHLGRLARYLRMLGFDSRLPDDCSDEQLVQLSVRQDRTLLTRDRDLLKRKQLQRGYYVRATRPRLQLQEIATRFRLAHSMQPFSRCMECNASLRPAAKQEIDHRLQPRTRRSFDDFLQCSACGRVYWRGSHFDRMQALVDSLK</sequence>
<evidence type="ECO:0000313" key="4">
    <source>
        <dbReference type="Proteomes" id="UP000199305"/>
    </source>
</evidence>